<dbReference type="EMBL" id="SLWN01000003">
    <property type="protein sequence ID" value="TCO33661.1"/>
    <property type="molecule type" value="Genomic_DNA"/>
</dbReference>
<dbReference type="AlphaFoldDB" id="A0A4R2HQY3"/>
<proteinExistence type="predicted"/>
<evidence type="ECO:0000313" key="1">
    <source>
        <dbReference type="EMBL" id="TCO33661.1"/>
    </source>
</evidence>
<name>A0A4R2HQY3_9ACTN</name>
<comment type="caution">
    <text evidence="1">The sequence shown here is derived from an EMBL/GenBank/DDBJ whole genome shotgun (WGS) entry which is preliminary data.</text>
</comment>
<accession>A0A4R2HQY3</accession>
<sequence>MTDRHRIAMAYQACEVADLARSAVTLDNAADAVPQAELVLAAAQQLLAAATRLAQEHPHAPSDPLQLFAYTHPDEAAADVADWLAISPCALDRATDHARGEGRGR</sequence>
<dbReference type="Proteomes" id="UP000294508">
    <property type="component" value="Unassembled WGS sequence"/>
</dbReference>
<organism evidence="1 2">
    <name type="scientific">Kribbella steppae</name>
    <dbReference type="NCBI Taxonomy" id="2512223"/>
    <lineage>
        <taxon>Bacteria</taxon>
        <taxon>Bacillati</taxon>
        <taxon>Actinomycetota</taxon>
        <taxon>Actinomycetes</taxon>
        <taxon>Propionibacteriales</taxon>
        <taxon>Kribbellaceae</taxon>
        <taxon>Kribbella</taxon>
    </lineage>
</organism>
<gene>
    <name evidence="1" type="ORF">EV652_103663</name>
</gene>
<protein>
    <submittedName>
        <fullName evidence="1">Uncharacterized protein</fullName>
    </submittedName>
</protein>
<evidence type="ECO:0000313" key="2">
    <source>
        <dbReference type="Proteomes" id="UP000294508"/>
    </source>
</evidence>
<reference evidence="1 2" key="1">
    <citation type="journal article" date="2015" name="Stand. Genomic Sci.">
        <title>Genomic Encyclopedia of Bacterial and Archaeal Type Strains, Phase III: the genomes of soil and plant-associated and newly described type strains.</title>
        <authorList>
            <person name="Whitman W.B."/>
            <person name="Woyke T."/>
            <person name="Klenk H.P."/>
            <person name="Zhou Y."/>
            <person name="Lilburn T.G."/>
            <person name="Beck B.J."/>
            <person name="De Vos P."/>
            <person name="Vandamme P."/>
            <person name="Eisen J.A."/>
            <person name="Garrity G."/>
            <person name="Hugenholtz P."/>
            <person name="Kyrpides N.C."/>
        </authorList>
    </citation>
    <scope>NUCLEOTIDE SEQUENCE [LARGE SCALE GENOMIC DNA]</scope>
    <source>
        <strain evidence="1 2">VKM Ac-2572</strain>
    </source>
</reference>
<keyword evidence="2" id="KW-1185">Reference proteome</keyword>